<accession>A0AAE1E0L7</accession>
<keyword evidence="2" id="KW-0472">Membrane</keyword>
<keyword evidence="2" id="KW-1133">Transmembrane helix</keyword>
<reference evidence="3" key="1">
    <citation type="journal article" date="2023" name="G3 (Bethesda)">
        <title>A reference genome for the long-term kleptoplast-retaining sea slug Elysia crispata morphotype clarki.</title>
        <authorList>
            <person name="Eastman K.E."/>
            <person name="Pendleton A.L."/>
            <person name="Shaikh M.A."/>
            <person name="Suttiyut T."/>
            <person name="Ogas R."/>
            <person name="Tomko P."/>
            <person name="Gavelis G."/>
            <person name="Widhalm J.R."/>
            <person name="Wisecaver J.H."/>
        </authorList>
    </citation>
    <scope>NUCLEOTIDE SEQUENCE</scope>
    <source>
        <strain evidence="3">ECLA1</strain>
    </source>
</reference>
<keyword evidence="4" id="KW-1185">Reference proteome</keyword>
<evidence type="ECO:0000313" key="3">
    <source>
        <dbReference type="EMBL" id="KAK3789931.1"/>
    </source>
</evidence>
<keyword evidence="1" id="KW-0175">Coiled coil</keyword>
<sequence length="280" mass="32180">MNGKYIRMIYSYAHLVSLLCPDWQVRNISARMPISSGALGWPNSYFRKHDGYDDTKHDGPGTGSAAPSYAWTVQLTGRDEYEGWRKDFNEKEAKRLYTERKKKQKKRKKEIQKQEKEKLRDPVEEVFSRQRRRRCLVLSLGLTMVFSGVMFGAIALYTSYLEEDTLGPPLILERECEGNWRTHYLGYNIAHANGTTSFNCCYLPDVNVTYKRAVLRKPPIWPDGFVVPQDACTGSRGPCKYYETNNLFETGTPPCSFARPARGTRLVLLIALVARSFYIC</sequence>
<dbReference type="Proteomes" id="UP001283361">
    <property type="component" value="Unassembled WGS sequence"/>
</dbReference>
<feature type="transmembrane region" description="Helical" evidence="2">
    <location>
        <begin position="135"/>
        <end position="157"/>
    </location>
</feature>
<keyword evidence="2" id="KW-0812">Transmembrane</keyword>
<comment type="caution">
    <text evidence="3">The sequence shown here is derived from an EMBL/GenBank/DDBJ whole genome shotgun (WGS) entry which is preliminary data.</text>
</comment>
<feature type="coiled-coil region" evidence="1">
    <location>
        <begin position="94"/>
        <end position="121"/>
    </location>
</feature>
<dbReference type="AlphaFoldDB" id="A0AAE1E0L7"/>
<evidence type="ECO:0000313" key="4">
    <source>
        <dbReference type="Proteomes" id="UP001283361"/>
    </source>
</evidence>
<dbReference type="EMBL" id="JAWDGP010001612">
    <property type="protein sequence ID" value="KAK3789931.1"/>
    <property type="molecule type" value="Genomic_DNA"/>
</dbReference>
<evidence type="ECO:0000256" key="1">
    <source>
        <dbReference type="SAM" id="Coils"/>
    </source>
</evidence>
<gene>
    <name evidence="3" type="ORF">RRG08_004043</name>
</gene>
<protein>
    <submittedName>
        <fullName evidence="3">Uncharacterized protein</fullName>
    </submittedName>
</protein>
<evidence type="ECO:0000256" key="2">
    <source>
        <dbReference type="SAM" id="Phobius"/>
    </source>
</evidence>
<proteinExistence type="predicted"/>
<organism evidence="3 4">
    <name type="scientific">Elysia crispata</name>
    <name type="common">lettuce slug</name>
    <dbReference type="NCBI Taxonomy" id="231223"/>
    <lineage>
        <taxon>Eukaryota</taxon>
        <taxon>Metazoa</taxon>
        <taxon>Spiralia</taxon>
        <taxon>Lophotrochozoa</taxon>
        <taxon>Mollusca</taxon>
        <taxon>Gastropoda</taxon>
        <taxon>Heterobranchia</taxon>
        <taxon>Euthyneura</taxon>
        <taxon>Panpulmonata</taxon>
        <taxon>Sacoglossa</taxon>
        <taxon>Placobranchoidea</taxon>
        <taxon>Plakobranchidae</taxon>
        <taxon>Elysia</taxon>
    </lineage>
</organism>
<name>A0AAE1E0L7_9GAST</name>